<organism evidence="1 2">
    <name type="scientific">Brevibacillus gelatini</name>
    <dbReference type="NCBI Taxonomy" id="1655277"/>
    <lineage>
        <taxon>Bacteria</taxon>
        <taxon>Bacillati</taxon>
        <taxon>Bacillota</taxon>
        <taxon>Bacilli</taxon>
        <taxon>Bacillales</taxon>
        <taxon>Paenibacillaceae</taxon>
        <taxon>Brevibacillus</taxon>
    </lineage>
</organism>
<gene>
    <name evidence="1" type="ORF">EDM57_04820</name>
</gene>
<sequence>MKYTCKKCGESRFFYVTVSVAAKQRIDLKEGSRHGIVYDIEPENIDGFYEDVIYCGKCDEQVDMEEWEEYQF</sequence>
<dbReference type="RefSeq" id="WP_122903634.1">
    <property type="nucleotide sequence ID" value="NZ_RHHS01000013.1"/>
</dbReference>
<evidence type="ECO:0000313" key="2">
    <source>
        <dbReference type="Proteomes" id="UP000268829"/>
    </source>
</evidence>
<accession>A0A3M8B906</accession>
<evidence type="ECO:0000313" key="1">
    <source>
        <dbReference type="EMBL" id="RNB59467.1"/>
    </source>
</evidence>
<dbReference type="EMBL" id="RHHS01000013">
    <property type="protein sequence ID" value="RNB59467.1"/>
    <property type="molecule type" value="Genomic_DNA"/>
</dbReference>
<dbReference type="AlphaFoldDB" id="A0A3M8B906"/>
<dbReference type="OrthoDB" id="9989199at2"/>
<keyword evidence="2" id="KW-1185">Reference proteome</keyword>
<dbReference type="Proteomes" id="UP000268829">
    <property type="component" value="Unassembled WGS sequence"/>
</dbReference>
<protein>
    <submittedName>
        <fullName evidence="1">Uncharacterized protein</fullName>
    </submittedName>
</protein>
<reference evidence="1 2" key="1">
    <citation type="submission" date="2018-10" db="EMBL/GenBank/DDBJ databases">
        <title>Phylogenomics of Brevibacillus.</title>
        <authorList>
            <person name="Dunlap C."/>
        </authorList>
    </citation>
    <scope>NUCLEOTIDE SEQUENCE [LARGE SCALE GENOMIC DNA]</scope>
    <source>
        <strain evidence="1 2">DSM 100115</strain>
    </source>
</reference>
<proteinExistence type="predicted"/>
<comment type="caution">
    <text evidence="1">The sequence shown here is derived from an EMBL/GenBank/DDBJ whole genome shotgun (WGS) entry which is preliminary data.</text>
</comment>
<name>A0A3M8B906_9BACL</name>